<dbReference type="InterPro" id="IPR036314">
    <property type="entry name" value="SOD_C_sf"/>
</dbReference>
<dbReference type="EMBL" id="BASZ01000005">
    <property type="protein sequence ID" value="GAD49244.1"/>
    <property type="molecule type" value="Genomic_DNA"/>
</dbReference>
<keyword evidence="3 6" id="KW-0479">Metal-binding</keyword>
<evidence type="ECO:0000256" key="1">
    <source>
        <dbReference type="ARBA" id="ARBA00008714"/>
    </source>
</evidence>
<evidence type="ECO:0000313" key="11">
    <source>
        <dbReference type="Proteomes" id="UP000016568"/>
    </source>
</evidence>
<dbReference type="OrthoDB" id="9803125at2"/>
<gene>
    <name evidence="10" type="primary">sodB</name>
    <name evidence="10" type="ORF">NT2_05_01640</name>
</gene>
<dbReference type="PANTHER" id="PTHR42769">
    <property type="entry name" value="SUPEROXIDE DISMUTASE"/>
    <property type="match status" value="1"/>
</dbReference>
<evidence type="ECO:0000256" key="7">
    <source>
        <dbReference type="RuleBase" id="RU000414"/>
    </source>
</evidence>
<feature type="domain" description="Manganese/iron superoxide dismutase N-terminal" evidence="8">
    <location>
        <begin position="2"/>
        <end position="84"/>
    </location>
</feature>
<dbReference type="AlphaFoldDB" id="U2ZV38"/>
<dbReference type="eggNOG" id="COG0605">
    <property type="taxonomic scope" value="Bacteria"/>
</dbReference>
<dbReference type="InterPro" id="IPR019833">
    <property type="entry name" value="Mn/Fe_SOD_BS"/>
</dbReference>
<dbReference type="EC" id="1.15.1.1" evidence="2 7"/>
<evidence type="ECO:0000256" key="4">
    <source>
        <dbReference type="ARBA" id="ARBA00023002"/>
    </source>
</evidence>
<name>U2ZV38_9SPHN</name>
<feature type="binding site" evidence="6">
    <location>
        <position position="77"/>
    </location>
    <ligand>
        <name>Mn(2+)</name>
        <dbReference type="ChEBI" id="CHEBI:29035"/>
    </ligand>
</feature>
<dbReference type="GO" id="GO:0004784">
    <property type="term" value="F:superoxide dismutase activity"/>
    <property type="evidence" value="ECO:0007669"/>
    <property type="project" value="UniProtKB-EC"/>
</dbReference>
<comment type="catalytic activity">
    <reaction evidence="7">
        <text>2 superoxide + 2 H(+) = H2O2 + O2</text>
        <dbReference type="Rhea" id="RHEA:20696"/>
        <dbReference type="ChEBI" id="CHEBI:15378"/>
        <dbReference type="ChEBI" id="CHEBI:15379"/>
        <dbReference type="ChEBI" id="CHEBI:16240"/>
        <dbReference type="ChEBI" id="CHEBI:18421"/>
        <dbReference type="EC" id="1.15.1.1"/>
    </reaction>
</comment>
<reference evidence="10 11" key="1">
    <citation type="submission" date="2013-09" db="EMBL/GenBank/DDBJ databases">
        <title>Whole genome shotgun sequence of Novosphingobium tardaugens NBRC 16725.</title>
        <authorList>
            <person name="Isaki S."/>
            <person name="Hosoyama A."/>
            <person name="Tsuchikane K."/>
            <person name="Katsumata H."/>
            <person name="Ando Y."/>
            <person name="Yamazaki S."/>
            <person name="Fujita N."/>
        </authorList>
    </citation>
    <scope>NUCLEOTIDE SEQUENCE [LARGE SCALE GENOMIC DNA]</scope>
    <source>
        <strain evidence="10 11">NBRC 16725</strain>
    </source>
</reference>
<feature type="domain" description="Manganese/iron superoxide dismutase C-terminal" evidence="9">
    <location>
        <begin position="91"/>
        <end position="191"/>
    </location>
</feature>
<dbReference type="KEGG" id="ntd:EGO55_12045"/>
<feature type="binding site" evidence="6">
    <location>
        <position position="27"/>
    </location>
    <ligand>
        <name>Mn(2+)</name>
        <dbReference type="ChEBI" id="CHEBI:29035"/>
    </ligand>
</feature>
<dbReference type="Pfam" id="PF00081">
    <property type="entry name" value="Sod_Fe_N"/>
    <property type="match status" value="1"/>
</dbReference>
<dbReference type="FunFam" id="1.10.287.990:FF:000002">
    <property type="entry name" value="Superoxide dismutase"/>
    <property type="match status" value="1"/>
</dbReference>
<dbReference type="InterPro" id="IPR036324">
    <property type="entry name" value="Mn/Fe_SOD_N_sf"/>
</dbReference>
<dbReference type="GO" id="GO:0046872">
    <property type="term" value="F:metal ion binding"/>
    <property type="evidence" value="ECO:0007669"/>
    <property type="project" value="UniProtKB-KW"/>
</dbReference>
<evidence type="ECO:0000259" key="9">
    <source>
        <dbReference type="Pfam" id="PF02777"/>
    </source>
</evidence>
<dbReference type="Proteomes" id="UP000016568">
    <property type="component" value="Unassembled WGS sequence"/>
</dbReference>
<comment type="similarity">
    <text evidence="1 7">Belongs to the iron/manganese superoxide dismutase family.</text>
</comment>
<comment type="caution">
    <text evidence="10">The sequence shown here is derived from an EMBL/GenBank/DDBJ whole genome shotgun (WGS) entry which is preliminary data.</text>
</comment>
<dbReference type="PIRSF" id="PIRSF000349">
    <property type="entry name" value="SODismutase"/>
    <property type="match status" value="1"/>
</dbReference>
<dbReference type="PRINTS" id="PR01703">
    <property type="entry name" value="MNSODISMTASE"/>
</dbReference>
<dbReference type="PANTHER" id="PTHR42769:SF3">
    <property type="entry name" value="SUPEROXIDE DISMUTASE [FE] 2, CHLOROPLASTIC"/>
    <property type="match status" value="1"/>
</dbReference>
<keyword evidence="4 7" id="KW-0560">Oxidoreductase</keyword>
<evidence type="ECO:0000256" key="3">
    <source>
        <dbReference type="ARBA" id="ARBA00022723"/>
    </source>
</evidence>
<dbReference type="Gene3D" id="1.10.287.990">
    <property type="entry name" value="Fe,Mn superoxide dismutase (SOD) domain"/>
    <property type="match status" value="1"/>
</dbReference>
<evidence type="ECO:0000259" key="8">
    <source>
        <dbReference type="Pfam" id="PF00081"/>
    </source>
</evidence>
<comment type="function">
    <text evidence="7">Destroys radicals which are normally produced within the cells and which are toxic to biological systems.</text>
</comment>
<evidence type="ECO:0000256" key="5">
    <source>
        <dbReference type="ARBA" id="ARBA00023004"/>
    </source>
</evidence>
<accession>U2ZV38</accession>
<dbReference type="Gene3D" id="3.55.40.20">
    <property type="entry name" value="Iron/manganese superoxide dismutase, C-terminal domain"/>
    <property type="match status" value="1"/>
</dbReference>
<sequence>MSFELIALPFDSEALAPAISAETLSFHHGKHHKAYVDKTNAAIEGTDLADKSLEAVIVAARGANQGLFNNAAQTWNHGFYWYSLTGEKTAPSGDLAAKIDESFGSLDAFKAKLADAGAAHFASGWVWLAEKNGKLSLEETHDADTLADSDANPLLVIDVWEHAYYLDHQNARPNYLKAVIEKHLNWDFAAENLARGAAWTYPA</sequence>
<dbReference type="SUPFAM" id="SSF46609">
    <property type="entry name" value="Fe,Mn superoxide dismutase (SOD), N-terminal domain"/>
    <property type="match status" value="1"/>
</dbReference>
<keyword evidence="11" id="KW-1185">Reference proteome</keyword>
<evidence type="ECO:0000256" key="6">
    <source>
        <dbReference type="PIRSR" id="PIRSR000349-1"/>
    </source>
</evidence>
<evidence type="ECO:0000256" key="2">
    <source>
        <dbReference type="ARBA" id="ARBA00012682"/>
    </source>
</evidence>
<dbReference type="InterPro" id="IPR019832">
    <property type="entry name" value="Mn/Fe_SOD_C"/>
</dbReference>
<protein>
    <recommendedName>
        <fullName evidence="2 7">Superoxide dismutase</fullName>
        <ecNumber evidence="2 7">1.15.1.1</ecNumber>
    </recommendedName>
</protein>
<keyword evidence="5" id="KW-0408">Iron</keyword>
<organism evidence="10 11">
    <name type="scientific">Caenibius tardaugens NBRC 16725</name>
    <dbReference type="NCBI Taxonomy" id="1219035"/>
    <lineage>
        <taxon>Bacteria</taxon>
        <taxon>Pseudomonadati</taxon>
        <taxon>Pseudomonadota</taxon>
        <taxon>Alphaproteobacteria</taxon>
        <taxon>Sphingomonadales</taxon>
        <taxon>Erythrobacteraceae</taxon>
        <taxon>Caenibius</taxon>
    </lineage>
</organism>
<feature type="binding site" evidence="6">
    <location>
        <position position="162"/>
    </location>
    <ligand>
        <name>Mn(2+)</name>
        <dbReference type="ChEBI" id="CHEBI:29035"/>
    </ligand>
</feature>
<dbReference type="RefSeq" id="WP_021690150.1">
    <property type="nucleotide sequence ID" value="NZ_BASZ01000005.1"/>
</dbReference>
<dbReference type="Pfam" id="PF02777">
    <property type="entry name" value="Sod_Fe_C"/>
    <property type="match status" value="1"/>
</dbReference>
<dbReference type="PROSITE" id="PS00088">
    <property type="entry name" value="SOD_MN"/>
    <property type="match status" value="1"/>
</dbReference>
<dbReference type="InterPro" id="IPR019831">
    <property type="entry name" value="Mn/Fe_SOD_N"/>
</dbReference>
<proteinExistence type="inferred from homology"/>
<feature type="binding site" evidence="6">
    <location>
        <position position="158"/>
    </location>
    <ligand>
        <name>Mn(2+)</name>
        <dbReference type="ChEBI" id="CHEBI:29035"/>
    </ligand>
</feature>
<dbReference type="SUPFAM" id="SSF54719">
    <property type="entry name" value="Fe,Mn superoxide dismutase (SOD), C-terminal domain"/>
    <property type="match status" value="1"/>
</dbReference>
<dbReference type="InterPro" id="IPR001189">
    <property type="entry name" value="Mn/Fe_SOD"/>
</dbReference>
<evidence type="ECO:0000313" key="10">
    <source>
        <dbReference type="EMBL" id="GAD49244.1"/>
    </source>
</evidence>